<dbReference type="InterPro" id="IPR018060">
    <property type="entry name" value="HTH_AraC"/>
</dbReference>
<dbReference type="SMART" id="SM00448">
    <property type="entry name" value="REC"/>
    <property type="match status" value="1"/>
</dbReference>
<evidence type="ECO:0000256" key="5">
    <source>
        <dbReference type="ARBA" id="ARBA00023015"/>
    </source>
</evidence>
<evidence type="ECO:0000259" key="9">
    <source>
        <dbReference type="PROSITE" id="PS01124"/>
    </source>
</evidence>
<dbReference type="InterPro" id="IPR051552">
    <property type="entry name" value="HptR"/>
</dbReference>
<dbReference type="PANTHER" id="PTHR42713">
    <property type="entry name" value="HISTIDINE KINASE-RELATED"/>
    <property type="match status" value="1"/>
</dbReference>
<dbReference type="InterPro" id="IPR020449">
    <property type="entry name" value="Tscrpt_reg_AraC-type_HTH"/>
</dbReference>
<name>F4LNW0_TREBD</name>
<evidence type="ECO:0000256" key="4">
    <source>
        <dbReference type="ARBA" id="ARBA00023012"/>
    </source>
</evidence>
<keyword evidence="5" id="KW-0805">Transcription regulation</keyword>
<dbReference type="SMART" id="SM00342">
    <property type="entry name" value="HTH_ARAC"/>
    <property type="match status" value="1"/>
</dbReference>
<accession>F4LNW0</accession>
<evidence type="ECO:0000256" key="3">
    <source>
        <dbReference type="ARBA" id="ARBA00022553"/>
    </source>
</evidence>
<dbReference type="EMBL" id="CP002696">
    <property type="protein sequence ID" value="AEE17937.1"/>
    <property type="molecule type" value="Genomic_DNA"/>
</dbReference>
<evidence type="ECO:0000313" key="11">
    <source>
        <dbReference type="EMBL" id="AEE17937.1"/>
    </source>
</evidence>
<evidence type="ECO:0000259" key="10">
    <source>
        <dbReference type="PROSITE" id="PS50110"/>
    </source>
</evidence>
<dbReference type="Proteomes" id="UP000006546">
    <property type="component" value="Chromosome"/>
</dbReference>
<keyword evidence="6" id="KW-0238">DNA-binding</keyword>
<keyword evidence="2" id="KW-0963">Cytoplasm</keyword>
<dbReference type="Pfam" id="PF00072">
    <property type="entry name" value="Response_reg"/>
    <property type="match status" value="1"/>
</dbReference>
<protein>
    <submittedName>
        <fullName evidence="11">Two component transcriptional regulator, AraC family</fullName>
    </submittedName>
</protein>
<organism evidence="11 12">
    <name type="scientific">Treponema brennaborense (strain DSM 12168 / CIP 105900 / DD5/3)</name>
    <dbReference type="NCBI Taxonomy" id="906968"/>
    <lineage>
        <taxon>Bacteria</taxon>
        <taxon>Pseudomonadati</taxon>
        <taxon>Spirochaetota</taxon>
        <taxon>Spirochaetia</taxon>
        <taxon>Spirochaetales</taxon>
        <taxon>Treponemataceae</taxon>
        <taxon>Treponema</taxon>
    </lineage>
</organism>
<comment type="subcellular location">
    <subcellularLocation>
        <location evidence="1">Cytoplasm</location>
    </subcellularLocation>
</comment>
<gene>
    <name evidence="11" type="ordered locus">Trebr_2531</name>
</gene>
<proteinExistence type="predicted"/>
<feature type="domain" description="HTH araC/xylS-type" evidence="9">
    <location>
        <begin position="171"/>
        <end position="269"/>
    </location>
</feature>
<dbReference type="GO" id="GO:0043565">
    <property type="term" value="F:sequence-specific DNA binding"/>
    <property type="evidence" value="ECO:0007669"/>
    <property type="project" value="InterPro"/>
</dbReference>
<dbReference type="PRINTS" id="PR00032">
    <property type="entry name" value="HTHARAC"/>
</dbReference>
<dbReference type="eggNOG" id="COG4753">
    <property type="taxonomic scope" value="Bacteria"/>
</dbReference>
<dbReference type="GO" id="GO:0003700">
    <property type="term" value="F:DNA-binding transcription factor activity"/>
    <property type="evidence" value="ECO:0007669"/>
    <property type="project" value="InterPro"/>
</dbReference>
<dbReference type="HOGENOM" id="CLU_000445_5_1_12"/>
<evidence type="ECO:0000256" key="7">
    <source>
        <dbReference type="ARBA" id="ARBA00023163"/>
    </source>
</evidence>
<dbReference type="Gene3D" id="1.10.10.60">
    <property type="entry name" value="Homeodomain-like"/>
    <property type="match status" value="2"/>
</dbReference>
<dbReference type="Gene3D" id="3.40.50.2300">
    <property type="match status" value="1"/>
</dbReference>
<evidence type="ECO:0000313" key="12">
    <source>
        <dbReference type="Proteomes" id="UP000006546"/>
    </source>
</evidence>
<dbReference type="InterPro" id="IPR009057">
    <property type="entry name" value="Homeodomain-like_sf"/>
</dbReference>
<dbReference type="InterPro" id="IPR018062">
    <property type="entry name" value="HTH_AraC-typ_CS"/>
</dbReference>
<keyword evidence="4" id="KW-0902">Two-component regulatory system</keyword>
<dbReference type="InterPro" id="IPR011006">
    <property type="entry name" value="CheY-like_superfamily"/>
</dbReference>
<keyword evidence="3 8" id="KW-0597">Phosphoprotein</keyword>
<evidence type="ECO:0000256" key="6">
    <source>
        <dbReference type="ARBA" id="ARBA00023125"/>
    </source>
</evidence>
<feature type="modified residue" description="4-aspartylphosphate" evidence="8">
    <location>
        <position position="55"/>
    </location>
</feature>
<dbReference type="STRING" id="906968.Trebr_2531"/>
<dbReference type="AlphaFoldDB" id="F4LNW0"/>
<reference evidence="12" key="1">
    <citation type="submission" date="2011-04" db="EMBL/GenBank/DDBJ databases">
        <title>The complete genome of Treponema brennaborense DSM 12168.</title>
        <authorList>
            <person name="Lucas S."/>
            <person name="Han J."/>
            <person name="Lapidus A."/>
            <person name="Bruce D."/>
            <person name="Goodwin L."/>
            <person name="Pitluck S."/>
            <person name="Peters L."/>
            <person name="Kyrpides N."/>
            <person name="Mavromatis K."/>
            <person name="Ivanova N."/>
            <person name="Mikhailova N."/>
            <person name="Pagani I."/>
            <person name="Teshima H."/>
            <person name="Detter J.C."/>
            <person name="Tapia R."/>
            <person name="Han C."/>
            <person name="Land M."/>
            <person name="Hauser L."/>
            <person name="Markowitz V."/>
            <person name="Cheng J.-F."/>
            <person name="Hugenholtz P."/>
            <person name="Woyke T."/>
            <person name="Wu D."/>
            <person name="Gronow S."/>
            <person name="Wellnitz S."/>
            <person name="Brambilla E."/>
            <person name="Klenk H.-P."/>
            <person name="Eisen J.A."/>
        </authorList>
    </citation>
    <scope>NUCLEOTIDE SEQUENCE [LARGE SCALE GENOMIC DNA]</scope>
    <source>
        <strain evidence="12">DSM 12168 / CIP 105900 / DD5/3</strain>
    </source>
</reference>
<dbReference type="SUPFAM" id="SSF52172">
    <property type="entry name" value="CheY-like"/>
    <property type="match status" value="1"/>
</dbReference>
<dbReference type="RefSeq" id="WP_013759638.1">
    <property type="nucleotide sequence ID" value="NC_015500.1"/>
</dbReference>
<evidence type="ECO:0000256" key="1">
    <source>
        <dbReference type="ARBA" id="ARBA00004496"/>
    </source>
</evidence>
<feature type="domain" description="Response regulatory" evidence="10">
    <location>
        <begin position="3"/>
        <end position="126"/>
    </location>
</feature>
<keyword evidence="7" id="KW-0804">Transcription</keyword>
<dbReference type="GO" id="GO:0005737">
    <property type="term" value="C:cytoplasm"/>
    <property type="evidence" value="ECO:0007669"/>
    <property type="project" value="UniProtKB-SubCell"/>
</dbReference>
<dbReference type="SUPFAM" id="SSF46689">
    <property type="entry name" value="Homeodomain-like"/>
    <property type="match status" value="2"/>
</dbReference>
<dbReference type="CDD" id="cd17536">
    <property type="entry name" value="REC_YesN-like"/>
    <property type="match status" value="1"/>
</dbReference>
<dbReference type="Pfam" id="PF12833">
    <property type="entry name" value="HTH_18"/>
    <property type="match status" value="1"/>
</dbReference>
<dbReference type="GO" id="GO:0000160">
    <property type="term" value="P:phosphorelay signal transduction system"/>
    <property type="evidence" value="ECO:0007669"/>
    <property type="project" value="UniProtKB-KW"/>
</dbReference>
<dbReference type="PROSITE" id="PS01124">
    <property type="entry name" value="HTH_ARAC_FAMILY_2"/>
    <property type="match status" value="1"/>
</dbReference>
<dbReference type="PANTHER" id="PTHR42713:SF3">
    <property type="entry name" value="TRANSCRIPTIONAL REGULATORY PROTEIN HPTR"/>
    <property type="match status" value="1"/>
</dbReference>
<keyword evidence="12" id="KW-1185">Reference proteome</keyword>
<dbReference type="KEGG" id="tbe:Trebr_2531"/>
<evidence type="ECO:0000256" key="2">
    <source>
        <dbReference type="ARBA" id="ARBA00022490"/>
    </source>
</evidence>
<dbReference type="PROSITE" id="PS50110">
    <property type="entry name" value="RESPONSE_REGULATORY"/>
    <property type="match status" value="1"/>
</dbReference>
<dbReference type="InterPro" id="IPR001789">
    <property type="entry name" value="Sig_transdc_resp-reg_receiver"/>
</dbReference>
<sequence length="270" mass="29916">MIKVLIVEDEPIVRRDLVLLTRWEELGCVCAGEAATGKEGIARFNELQPDIVITDIRMPELDGLEMISIISEICAVTAGSVSAEFIILSGYGDFEYARKAMREGVQEYLLKPVDDDELAAAVRRVIGRITARKGQSGAGVSGDGGKSESMLMLFKEYELGGRESVSARNVEKAIELIRTRYIGGITIEQAAETLGISAGHLSRSFKSETGYTFVDYLTFFRIKKAAELLQDANAKIYEVADMVGYGDARYFSQIFKRLTGLTPKEFQERR</sequence>
<dbReference type="eggNOG" id="COG2207">
    <property type="taxonomic scope" value="Bacteria"/>
</dbReference>
<dbReference type="PROSITE" id="PS00041">
    <property type="entry name" value="HTH_ARAC_FAMILY_1"/>
    <property type="match status" value="1"/>
</dbReference>
<evidence type="ECO:0000256" key="8">
    <source>
        <dbReference type="PROSITE-ProRule" id="PRU00169"/>
    </source>
</evidence>